<dbReference type="InterPro" id="IPR036864">
    <property type="entry name" value="Zn2-C6_fun-type_DNA-bd_sf"/>
</dbReference>
<sequence>MPEPLRLTSNDSQLKCGRERPTCTRCERLSAKCNHPRPPNRRGSRGRRLGTQRRRNEAVSQQTSAAETQKISPIPGHHASSSLGPNIHREDDPPLLNSTGLDDTPAALGIGTRTPSNVPADPSCTRAVIQ</sequence>
<dbReference type="RefSeq" id="XP_025480352.1">
    <property type="nucleotide sequence ID" value="XM_025628304.1"/>
</dbReference>
<dbReference type="Gene3D" id="4.10.240.10">
    <property type="entry name" value="Zn(2)-C6 fungal-type DNA-binding domain"/>
    <property type="match status" value="1"/>
</dbReference>
<feature type="region of interest" description="Disordered" evidence="5">
    <location>
        <begin position="1"/>
        <end position="20"/>
    </location>
</feature>
<evidence type="ECO:0000256" key="3">
    <source>
        <dbReference type="ARBA" id="ARBA00023163"/>
    </source>
</evidence>
<keyword evidence="3" id="KW-0804">Transcription</keyword>
<dbReference type="GO" id="GO:0000981">
    <property type="term" value="F:DNA-binding transcription factor activity, RNA polymerase II-specific"/>
    <property type="evidence" value="ECO:0007669"/>
    <property type="project" value="InterPro"/>
</dbReference>
<accession>A0A318YL71</accession>
<feature type="compositionally biased region" description="Polar residues" evidence="5">
    <location>
        <begin position="58"/>
        <end position="71"/>
    </location>
</feature>
<reference evidence="7" key="1">
    <citation type="submission" date="2016-12" db="EMBL/GenBank/DDBJ databases">
        <title>The genomes of Aspergillus section Nigri reveals drivers in fungal speciation.</title>
        <authorList>
            <consortium name="DOE Joint Genome Institute"/>
            <person name="Vesth T.C."/>
            <person name="Nybo J."/>
            <person name="Theobald S."/>
            <person name="Brandl J."/>
            <person name="Frisvad J.C."/>
            <person name="Nielsen K.F."/>
            <person name="Lyhne E.K."/>
            <person name="Kogle M.E."/>
            <person name="Kuo A."/>
            <person name="Riley R."/>
            <person name="Clum A."/>
            <person name="Nolan M."/>
            <person name="Lipzen A."/>
            <person name="Salamov A."/>
            <person name="Henrissat B."/>
            <person name="Wiebenga A."/>
            <person name="De Vries R.P."/>
            <person name="Grigoriev I.V."/>
            <person name="Mortensen U.H."/>
            <person name="Andersen M.R."/>
            <person name="Baker S.E."/>
        </authorList>
    </citation>
    <scope>NUCLEOTIDE SEQUENCE [LARGE SCALE GENOMIC DNA]</scope>
    <source>
        <strain evidence="7">CBS 115656</strain>
    </source>
</reference>
<evidence type="ECO:0000313" key="8">
    <source>
        <dbReference type="Proteomes" id="UP000247647"/>
    </source>
</evidence>
<feature type="compositionally biased region" description="Basic residues" evidence="5">
    <location>
        <begin position="34"/>
        <end position="53"/>
    </location>
</feature>
<dbReference type="OrthoDB" id="309640at2759"/>
<keyword evidence="2" id="KW-0238">DNA-binding</keyword>
<evidence type="ECO:0000256" key="4">
    <source>
        <dbReference type="ARBA" id="ARBA00023242"/>
    </source>
</evidence>
<keyword evidence="8" id="KW-1185">Reference proteome</keyword>
<feature type="region of interest" description="Disordered" evidence="5">
    <location>
        <begin position="30"/>
        <end position="130"/>
    </location>
</feature>
<evidence type="ECO:0000313" key="7">
    <source>
        <dbReference type="EMBL" id="PYH34874.1"/>
    </source>
</evidence>
<dbReference type="Pfam" id="PF00172">
    <property type="entry name" value="Zn_clus"/>
    <property type="match status" value="1"/>
</dbReference>
<evidence type="ECO:0000259" key="6">
    <source>
        <dbReference type="Pfam" id="PF00172"/>
    </source>
</evidence>
<name>A0A318YL71_ASPNB</name>
<evidence type="ECO:0000256" key="5">
    <source>
        <dbReference type="SAM" id="MobiDB-lite"/>
    </source>
</evidence>
<proteinExistence type="predicted"/>
<dbReference type="GO" id="GO:0008270">
    <property type="term" value="F:zinc ion binding"/>
    <property type="evidence" value="ECO:0007669"/>
    <property type="project" value="InterPro"/>
</dbReference>
<evidence type="ECO:0000256" key="2">
    <source>
        <dbReference type="ARBA" id="ARBA00023125"/>
    </source>
</evidence>
<dbReference type="GO" id="GO:0003677">
    <property type="term" value="F:DNA binding"/>
    <property type="evidence" value="ECO:0007669"/>
    <property type="project" value="UniProtKB-KW"/>
</dbReference>
<dbReference type="EMBL" id="KZ821458">
    <property type="protein sequence ID" value="PYH34874.1"/>
    <property type="molecule type" value="Genomic_DNA"/>
</dbReference>
<keyword evidence="4" id="KW-0539">Nucleus</keyword>
<dbReference type="GO" id="GO:0009893">
    <property type="term" value="P:positive regulation of metabolic process"/>
    <property type="evidence" value="ECO:0007669"/>
    <property type="project" value="UniProtKB-ARBA"/>
</dbReference>
<dbReference type="InterPro" id="IPR001138">
    <property type="entry name" value="Zn2Cys6_DnaBD"/>
</dbReference>
<dbReference type="AlphaFoldDB" id="A0A318YL71"/>
<protein>
    <recommendedName>
        <fullName evidence="6">Zn(2)-C6 fungal-type domain-containing protein</fullName>
    </recommendedName>
</protein>
<keyword evidence="1" id="KW-0805">Transcription regulation</keyword>
<dbReference type="Proteomes" id="UP000247647">
    <property type="component" value="Unassembled WGS sequence"/>
</dbReference>
<gene>
    <name evidence="7" type="ORF">BO87DRAFT_44862</name>
</gene>
<dbReference type="GeneID" id="37130760"/>
<feature type="domain" description="Zn(2)-C6 fungal-type" evidence="6">
    <location>
        <begin position="14"/>
        <end position="41"/>
    </location>
</feature>
<organism evidence="7 8">
    <name type="scientific">Aspergillus neoniger (strain CBS 115656)</name>
    <dbReference type="NCBI Taxonomy" id="1448310"/>
    <lineage>
        <taxon>Eukaryota</taxon>
        <taxon>Fungi</taxon>
        <taxon>Dikarya</taxon>
        <taxon>Ascomycota</taxon>
        <taxon>Pezizomycotina</taxon>
        <taxon>Eurotiomycetes</taxon>
        <taxon>Eurotiomycetidae</taxon>
        <taxon>Eurotiales</taxon>
        <taxon>Aspergillaceae</taxon>
        <taxon>Aspergillus</taxon>
        <taxon>Aspergillus subgen. Circumdati</taxon>
    </lineage>
</organism>
<evidence type="ECO:0000256" key="1">
    <source>
        <dbReference type="ARBA" id="ARBA00023015"/>
    </source>
</evidence>